<protein>
    <submittedName>
        <fullName evidence="1">PhoD-like phosphatase</fullName>
    </submittedName>
</protein>
<dbReference type="EMBL" id="VJXY01000008">
    <property type="protein sequence ID" value="MBD6616071.1"/>
    <property type="molecule type" value="Genomic_DNA"/>
</dbReference>
<dbReference type="SUPFAM" id="SSF56300">
    <property type="entry name" value="Metallo-dependent phosphatases"/>
    <property type="match status" value="1"/>
</dbReference>
<evidence type="ECO:0000313" key="1">
    <source>
        <dbReference type="EMBL" id="MBD6616071.1"/>
    </source>
</evidence>
<dbReference type="InterPro" id="IPR029052">
    <property type="entry name" value="Metallo-depent_PP-like"/>
</dbReference>
<accession>A0AA40SVJ3</accession>
<organism evidence="1 2">
    <name type="scientific">Komarekiella delphini-convector SJRDD-AB1</name>
    <dbReference type="NCBI Taxonomy" id="2593771"/>
    <lineage>
        <taxon>Bacteria</taxon>
        <taxon>Bacillati</taxon>
        <taxon>Cyanobacteriota</taxon>
        <taxon>Cyanophyceae</taxon>
        <taxon>Nostocales</taxon>
        <taxon>Nostocaceae</taxon>
        <taxon>Komarekiella</taxon>
        <taxon>Komarekiella delphini-convector</taxon>
    </lineage>
</organism>
<name>A0AA40SVJ3_9NOST</name>
<reference evidence="1" key="1">
    <citation type="submission" date="2019-07" db="EMBL/GenBank/DDBJ databases">
        <title>Toxilogical consequences of a new and cryptic species of cyanobacteria (Komarekiella delphini-convector) recovered from the epidermis of a bottlenose dolphin and 1500 ft. in the air.</title>
        <authorList>
            <person name="Brown A.O."/>
            <person name="Dvorak P."/>
            <person name="Villanueva C.D."/>
            <person name="Foss A.J."/>
            <person name="Garvey A.D."/>
            <person name="Gibson Q.A."/>
            <person name="Johansen J.R."/>
            <person name="Casamatta D.A."/>
        </authorList>
    </citation>
    <scope>NUCLEOTIDE SEQUENCE</scope>
    <source>
        <strain evidence="1">SJRDD-AB1</strain>
    </source>
</reference>
<dbReference type="PANTHER" id="PTHR37031:SF2">
    <property type="entry name" value="PHOD-LIKE PHOSPHATASE METALLOPHOSPHATASE DOMAIN-CONTAINING PROTEIN"/>
    <property type="match status" value="1"/>
</dbReference>
<dbReference type="InterPro" id="IPR038607">
    <property type="entry name" value="PhoD-like_sf"/>
</dbReference>
<evidence type="ECO:0000313" key="2">
    <source>
        <dbReference type="Proteomes" id="UP001165986"/>
    </source>
</evidence>
<gene>
    <name evidence="1" type="ORF">FNW02_09570</name>
</gene>
<dbReference type="Gene3D" id="3.60.21.70">
    <property type="entry name" value="PhoD-like phosphatase"/>
    <property type="match status" value="1"/>
</dbReference>
<dbReference type="AlphaFoldDB" id="A0AA40SVJ3"/>
<proteinExistence type="predicted"/>
<keyword evidence="2" id="KW-1185">Reference proteome</keyword>
<dbReference type="PANTHER" id="PTHR37031">
    <property type="entry name" value="METALLOPHOSPHATASE BINDING DOMAIN PROTEIN"/>
    <property type="match status" value="1"/>
</dbReference>
<dbReference type="Proteomes" id="UP001165986">
    <property type="component" value="Unassembled WGS sequence"/>
</dbReference>
<dbReference type="RefSeq" id="WP_191757314.1">
    <property type="nucleotide sequence ID" value="NZ_VJXY01000008.1"/>
</dbReference>
<comment type="caution">
    <text evidence="1">The sequence shown here is derived from an EMBL/GenBank/DDBJ whole genome shotgun (WGS) entry which is preliminary data.</text>
</comment>
<sequence>MNNQSEDEFLQDLPLILAGPILQHTEPKSVTVWVALKQPCQVELKVYETINNGTVLGNSLLEGRRSTVALGKSLHVVAVTAQSTGRECLISDRIYAYDLLFTNQTSHQQSLQQALCSNRFPNVNISYFEHQKPTFVLPPSRLQDLRIVHGSCRKPHGDGFDALPILDCLIEEAANQPEQRPHQLFLTGDQIYGDDVAAPLLWVSSMLGDALLGWEERLPVTQNKPRDASYHTPKQLPPGQRVEVATYQAGFTAGLHNKEAKVASHLLGLGEYYASYLLVWSPVCWPTTFPRGREMMGGSKTRRLWDREVREMRQFIHTLWKVRRALANVPVYSIFDDHDVSDDWNLNQAWCLRVLGRPLGQRTVQNALLAYAVSQAWGNTPNQFAAGQPGEKLLAAAQDWSASQGTDIAAYNAIARYVGMPPTNPRTSLPEFVQDGAVLVLERHPEALTWHYTVRSHCHEVIVLDTRTWRGYPADDKPTAPPMLLCPQAFEQQLSLPLQQTPEIQATLVIAPTNLFSLKVIDWIHHWQLRRDKVFAADVGDSWNIHTEALAKFLTTLFEQRQQVVVLSGDIHYGSVVRMSHVGTSSNSQAQSVLVQLTASAMKNEETITRIIHTRLKDWILPEKVRRWSGWSNPLNMVEQKPRESRRDRQLQMKPDWYCALEWIPRQNTRKPYFGANIPWLITTKQQARNDKWRWLQRLMFWKFPWFQEGREVVGLNNLALVQFELADASKPHKAIQDLYWFSPWYPTQIVYSRFDSQLVPNQSLYWLGSTSKLEQ</sequence>